<sequence>MSLPDYSEAPARIDAVIDRALAEKRIVGAVVLVARDGQVIHHRAAGYSDRETGTAMREDSIFRLASITKPVVTAATMRLVEEGRLDLHAPVTQWLPDFRPALPDGTRPEITIHQLLTHTSGLGYGFLEPSDGPYHRLDVSDGLDQPGLSLQENLSRLAAAPLAFAPGTGWLYSLGLDVLGGILEKLEGRSLAEIVRDKVTAPLGLEDTGFTVRETSRLTAAYADGNPEPALMSDGIRVPIFGTTARFAPSRILDPKSYPSGGAGMAGTAGDVLRFLEAIRTGGASILDTRTVDAMAIDHVGTEAETQGPGWGFGYGWAVLVDPAPTGTPQAPGTLQWGGAYGHNWFIDRANGLSVVALTNTAFEGMSGAFPGDVRNAVYG</sequence>
<dbReference type="SUPFAM" id="SSF56601">
    <property type="entry name" value="beta-lactamase/transpeptidase-like"/>
    <property type="match status" value="1"/>
</dbReference>
<organism evidence="2 3">
    <name type="scientific">Agrobacterium arsenijevicii</name>
    <dbReference type="NCBI Taxonomy" id="1585697"/>
    <lineage>
        <taxon>Bacteria</taxon>
        <taxon>Pseudomonadati</taxon>
        <taxon>Pseudomonadota</taxon>
        <taxon>Alphaproteobacteria</taxon>
        <taxon>Hyphomicrobiales</taxon>
        <taxon>Rhizobiaceae</taxon>
        <taxon>Rhizobium/Agrobacterium group</taxon>
        <taxon>Agrobacterium</taxon>
    </lineage>
</organism>
<dbReference type="InterPro" id="IPR001466">
    <property type="entry name" value="Beta-lactam-related"/>
</dbReference>
<proteinExistence type="predicted"/>
<dbReference type="Gene3D" id="3.40.710.10">
    <property type="entry name" value="DD-peptidase/beta-lactamase superfamily"/>
    <property type="match status" value="1"/>
</dbReference>
<dbReference type="Pfam" id="PF00144">
    <property type="entry name" value="Beta-lactamase"/>
    <property type="match status" value="1"/>
</dbReference>
<evidence type="ECO:0000313" key="3">
    <source>
        <dbReference type="Proteomes" id="UP000032564"/>
    </source>
</evidence>
<feature type="domain" description="Beta-lactamase-related" evidence="1">
    <location>
        <begin position="13"/>
        <end position="366"/>
    </location>
</feature>
<dbReference type="PANTHER" id="PTHR43283">
    <property type="entry name" value="BETA-LACTAMASE-RELATED"/>
    <property type="match status" value="1"/>
</dbReference>
<keyword evidence="3" id="KW-1185">Reference proteome</keyword>
<protein>
    <submittedName>
        <fullName evidence="2">Beta-lactamase</fullName>
    </submittedName>
</protein>
<gene>
    <name evidence="2" type="ORF">RP75_22840</name>
</gene>
<evidence type="ECO:0000259" key="1">
    <source>
        <dbReference type="Pfam" id="PF00144"/>
    </source>
</evidence>
<dbReference type="PANTHER" id="PTHR43283:SF3">
    <property type="entry name" value="BETA-LACTAMASE FAMILY PROTEIN (AFU_ORTHOLOGUE AFUA_5G07500)"/>
    <property type="match status" value="1"/>
</dbReference>
<dbReference type="RefSeq" id="WP_045022860.1">
    <property type="nucleotide sequence ID" value="NZ_CP166105.1"/>
</dbReference>
<dbReference type="Proteomes" id="UP000032564">
    <property type="component" value="Unassembled WGS sequence"/>
</dbReference>
<dbReference type="InterPro" id="IPR050789">
    <property type="entry name" value="Diverse_Enzym_Activities"/>
</dbReference>
<dbReference type="EMBL" id="JWIT01000022">
    <property type="protein sequence ID" value="KJF71056.1"/>
    <property type="molecule type" value="Genomic_DNA"/>
</dbReference>
<reference evidence="2 3" key="1">
    <citation type="submission" date="2014-12" db="EMBL/GenBank/DDBJ databases">
        <authorList>
            <person name="Kuzmanovic N."/>
            <person name="Pulawska J."/>
            <person name="Obradovic A."/>
        </authorList>
    </citation>
    <scope>NUCLEOTIDE SEQUENCE [LARGE SCALE GENOMIC DNA]</scope>
    <source>
        <strain evidence="2 3">KFB 330</strain>
    </source>
</reference>
<accession>A0ABR5D1Y4</accession>
<name>A0ABR5D1Y4_9HYPH</name>
<comment type="caution">
    <text evidence="2">The sequence shown here is derived from an EMBL/GenBank/DDBJ whole genome shotgun (WGS) entry which is preliminary data.</text>
</comment>
<evidence type="ECO:0000313" key="2">
    <source>
        <dbReference type="EMBL" id="KJF71056.1"/>
    </source>
</evidence>
<dbReference type="InterPro" id="IPR012338">
    <property type="entry name" value="Beta-lactam/transpept-like"/>
</dbReference>